<evidence type="ECO:0008006" key="5">
    <source>
        <dbReference type="Google" id="ProtNLM"/>
    </source>
</evidence>
<organism evidence="3 4">
    <name type="scientific">Nocardioides oceani</name>
    <dbReference type="NCBI Taxonomy" id="3058369"/>
    <lineage>
        <taxon>Bacteria</taxon>
        <taxon>Bacillati</taxon>
        <taxon>Actinomycetota</taxon>
        <taxon>Actinomycetes</taxon>
        <taxon>Propionibacteriales</taxon>
        <taxon>Nocardioidaceae</taxon>
        <taxon>Nocardioides</taxon>
    </lineage>
</organism>
<dbReference type="RefSeq" id="WP_300953730.1">
    <property type="nucleotide sequence ID" value="NZ_JAUHJQ010000007.1"/>
</dbReference>
<feature type="region of interest" description="Disordered" evidence="1">
    <location>
        <begin position="43"/>
        <end position="63"/>
    </location>
</feature>
<dbReference type="Proteomes" id="UP001168620">
    <property type="component" value="Unassembled WGS sequence"/>
</dbReference>
<evidence type="ECO:0000313" key="4">
    <source>
        <dbReference type="Proteomes" id="UP001168620"/>
    </source>
</evidence>
<gene>
    <name evidence="3" type="ORF">QWY28_16890</name>
</gene>
<evidence type="ECO:0000256" key="1">
    <source>
        <dbReference type="SAM" id="MobiDB-lite"/>
    </source>
</evidence>
<keyword evidence="2" id="KW-0472">Membrane</keyword>
<keyword evidence="4" id="KW-1185">Reference proteome</keyword>
<protein>
    <recommendedName>
        <fullName evidence="5">DUF4115 domain-containing protein</fullName>
    </recommendedName>
</protein>
<evidence type="ECO:0000313" key="3">
    <source>
        <dbReference type="EMBL" id="MDN4174640.1"/>
    </source>
</evidence>
<accession>A0ABT8FJD4</accession>
<keyword evidence="2" id="KW-1133">Transmembrane helix</keyword>
<dbReference type="EMBL" id="JAUHJQ010000007">
    <property type="protein sequence ID" value="MDN4174640.1"/>
    <property type="molecule type" value="Genomic_DNA"/>
</dbReference>
<feature type="transmembrane region" description="Helical" evidence="2">
    <location>
        <begin position="67"/>
        <end position="86"/>
    </location>
</feature>
<proteinExistence type="predicted"/>
<sequence length="222" mass="22924">MSEPFDGQLDDDPRLRERLRAVDPAASLAPADPDRVARLLEATMSSTDHETETETETSGRTPRRAPFAWIAAAAAVLVLGGVAVAVTTTGDGDGERTPTAGGGGTDAPAVLTLAAPAAQEARCMVPTADVLAGQEVAFLGTVEEVADDTVVLAVDEQYAGTEADEVRVESPAEQMQLLVGAVDFRDGEQYLVSATDGRVTVCGFSGPATGELQTLYAEAFGG</sequence>
<evidence type="ECO:0000256" key="2">
    <source>
        <dbReference type="SAM" id="Phobius"/>
    </source>
</evidence>
<name>A0ABT8FJD4_9ACTN</name>
<keyword evidence="2" id="KW-0812">Transmembrane</keyword>
<reference evidence="3" key="1">
    <citation type="submission" date="2023-06" db="EMBL/GenBank/DDBJ databases">
        <title>Draft genome sequence of Nocardioides sp. SOB77.</title>
        <authorList>
            <person name="Zhang G."/>
        </authorList>
    </citation>
    <scope>NUCLEOTIDE SEQUENCE</scope>
    <source>
        <strain evidence="3">SOB77</strain>
    </source>
</reference>
<comment type="caution">
    <text evidence="3">The sequence shown here is derived from an EMBL/GenBank/DDBJ whole genome shotgun (WGS) entry which is preliminary data.</text>
</comment>